<organism evidence="1 2">
    <name type="scientific">Thielaviopsis punctulata</name>
    <dbReference type="NCBI Taxonomy" id="72032"/>
    <lineage>
        <taxon>Eukaryota</taxon>
        <taxon>Fungi</taxon>
        <taxon>Dikarya</taxon>
        <taxon>Ascomycota</taxon>
        <taxon>Pezizomycotina</taxon>
        <taxon>Sordariomycetes</taxon>
        <taxon>Hypocreomycetidae</taxon>
        <taxon>Microascales</taxon>
        <taxon>Ceratocystidaceae</taxon>
        <taxon>Thielaviopsis</taxon>
    </lineage>
</organism>
<gene>
    <name evidence="1" type="ORF">TD95_003763</name>
</gene>
<proteinExistence type="predicted"/>
<dbReference type="AlphaFoldDB" id="A0A0F4ZIU6"/>
<reference evidence="1 2" key="1">
    <citation type="submission" date="2015-03" db="EMBL/GenBank/DDBJ databases">
        <authorList>
            <person name="Radwan O."/>
            <person name="Al-Naeli F.A."/>
            <person name="Rendon G.A."/>
            <person name="Fields C."/>
        </authorList>
    </citation>
    <scope>NUCLEOTIDE SEQUENCE [LARGE SCALE GENOMIC DNA]</scope>
    <source>
        <strain evidence="1">CR-DP1</strain>
    </source>
</reference>
<accession>A0A0F4ZIU6</accession>
<comment type="caution">
    <text evidence="1">The sequence shown here is derived from an EMBL/GenBank/DDBJ whole genome shotgun (WGS) entry which is preliminary data.</text>
</comment>
<sequence length="329" mass="37288">MAYALTDQQKHFFVQHGWLHLKQCFTRAQAESMTSNVWQRLGMNPNDKSTWTQSNIHMPGHRTFDAREFAPKAWSAICELSGGEERIHEWSRWWHDALIVNLGSAEKEGGPDSPHDLWGWHVDGDFFVHYLDSPEQGLLVIPLFTDIAPAAGGTVICPEAMPVLARHLYNHPEGVSPLMDTRDSPDFRNIETGKGTTWYNDVAHKAIIFQSAQCNTSPILTFSKCVNFVEACGEAGDVFLLHPLILHTASNNPLRHLRIITNPAIGLRQPFNFSRPDGKYSLVERSTLRALGRENLAGWHITKPREAMVPHRIKVQEKMKAQEQARMRS</sequence>
<dbReference type="Proteomes" id="UP000033483">
    <property type="component" value="Unassembled WGS sequence"/>
</dbReference>
<dbReference type="EMBL" id="LAEV01000368">
    <property type="protein sequence ID" value="KKA30554.1"/>
    <property type="molecule type" value="Genomic_DNA"/>
</dbReference>
<protein>
    <recommendedName>
        <fullName evidence="3">Phytanoyl-CoA dioxygenase family protein</fullName>
    </recommendedName>
</protein>
<keyword evidence="2" id="KW-1185">Reference proteome</keyword>
<evidence type="ECO:0000313" key="2">
    <source>
        <dbReference type="Proteomes" id="UP000033483"/>
    </source>
</evidence>
<name>A0A0F4ZIU6_9PEZI</name>
<evidence type="ECO:0008006" key="3">
    <source>
        <dbReference type="Google" id="ProtNLM"/>
    </source>
</evidence>
<dbReference type="OrthoDB" id="4664297at2759"/>
<evidence type="ECO:0000313" key="1">
    <source>
        <dbReference type="EMBL" id="KKA30554.1"/>
    </source>
</evidence>
<dbReference type="Gene3D" id="2.60.120.620">
    <property type="entry name" value="q2cbj1_9rhob like domain"/>
    <property type="match status" value="1"/>
</dbReference>
<dbReference type="SUPFAM" id="SSF51197">
    <property type="entry name" value="Clavaminate synthase-like"/>
    <property type="match status" value="1"/>
</dbReference>